<comment type="caution">
    <text evidence="4">The sequence shown here is derived from an EMBL/GenBank/DDBJ whole genome shotgun (WGS) entry which is preliminary data.</text>
</comment>
<dbReference type="GO" id="GO:0016788">
    <property type="term" value="F:hydrolase activity, acting on ester bonds"/>
    <property type="evidence" value="ECO:0007669"/>
    <property type="project" value="InterPro"/>
</dbReference>
<keyword evidence="3" id="KW-0442">Lipid degradation</keyword>
<dbReference type="Pfam" id="PF00657">
    <property type="entry name" value="Lipase_GDSL"/>
    <property type="match status" value="1"/>
</dbReference>
<protein>
    <submittedName>
        <fullName evidence="4">GDSL esterase/lipase</fullName>
    </submittedName>
</protein>
<keyword evidence="2" id="KW-0378">Hydrolase</keyword>
<dbReference type="InterPro" id="IPR051058">
    <property type="entry name" value="GDSL_Est/Lipase"/>
</dbReference>
<dbReference type="InterPro" id="IPR001087">
    <property type="entry name" value="GDSL"/>
</dbReference>
<dbReference type="OrthoDB" id="1600564at2759"/>
<reference evidence="5" key="1">
    <citation type="journal article" date="2016" name="Nature">
        <title>The genome of the seagrass Zostera marina reveals angiosperm adaptation to the sea.</title>
        <authorList>
            <person name="Olsen J.L."/>
            <person name="Rouze P."/>
            <person name="Verhelst B."/>
            <person name="Lin Y.-C."/>
            <person name="Bayer T."/>
            <person name="Collen J."/>
            <person name="Dattolo E."/>
            <person name="De Paoli E."/>
            <person name="Dittami S."/>
            <person name="Maumus F."/>
            <person name="Michel G."/>
            <person name="Kersting A."/>
            <person name="Lauritano C."/>
            <person name="Lohaus R."/>
            <person name="Toepel M."/>
            <person name="Tonon T."/>
            <person name="Vanneste K."/>
            <person name="Amirebrahimi M."/>
            <person name="Brakel J."/>
            <person name="Bostroem C."/>
            <person name="Chovatia M."/>
            <person name="Grimwood J."/>
            <person name="Jenkins J.W."/>
            <person name="Jueterbock A."/>
            <person name="Mraz A."/>
            <person name="Stam W.T."/>
            <person name="Tice H."/>
            <person name="Bornberg-Bauer E."/>
            <person name="Green P.J."/>
            <person name="Pearson G.A."/>
            <person name="Procaccini G."/>
            <person name="Duarte C.M."/>
            <person name="Schmutz J."/>
            <person name="Reusch T.B.H."/>
            <person name="Van de Peer Y."/>
        </authorList>
    </citation>
    <scope>NUCLEOTIDE SEQUENCE [LARGE SCALE GENOMIC DNA]</scope>
    <source>
        <strain evidence="5">cv. Finnish</strain>
    </source>
</reference>
<dbReference type="GO" id="GO:0016042">
    <property type="term" value="P:lipid catabolic process"/>
    <property type="evidence" value="ECO:0007669"/>
    <property type="project" value="UniProtKB-KW"/>
</dbReference>
<dbReference type="PANTHER" id="PTHR45648:SF5">
    <property type="entry name" value="OS04G0577300 PROTEIN"/>
    <property type="match status" value="1"/>
</dbReference>
<evidence type="ECO:0000313" key="4">
    <source>
        <dbReference type="EMBL" id="KMZ64770.1"/>
    </source>
</evidence>
<dbReference type="AlphaFoldDB" id="A0A0K9P9C2"/>
<dbReference type="STRING" id="29655.A0A0K9P9C2"/>
<name>A0A0K9P9C2_ZOSMR</name>
<organism evidence="4 5">
    <name type="scientific">Zostera marina</name>
    <name type="common">Eelgrass</name>
    <dbReference type="NCBI Taxonomy" id="29655"/>
    <lineage>
        <taxon>Eukaryota</taxon>
        <taxon>Viridiplantae</taxon>
        <taxon>Streptophyta</taxon>
        <taxon>Embryophyta</taxon>
        <taxon>Tracheophyta</taxon>
        <taxon>Spermatophyta</taxon>
        <taxon>Magnoliopsida</taxon>
        <taxon>Liliopsida</taxon>
        <taxon>Zosteraceae</taxon>
        <taxon>Zostera</taxon>
    </lineage>
</organism>
<dbReference type="InterPro" id="IPR036514">
    <property type="entry name" value="SGNH_hydro_sf"/>
</dbReference>
<evidence type="ECO:0000313" key="5">
    <source>
        <dbReference type="Proteomes" id="UP000036987"/>
    </source>
</evidence>
<dbReference type="InterPro" id="IPR035669">
    <property type="entry name" value="SGNH_plant_lipase-like"/>
</dbReference>
<dbReference type="Proteomes" id="UP000036987">
    <property type="component" value="Unassembled WGS sequence"/>
</dbReference>
<dbReference type="Gene3D" id="3.40.50.1110">
    <property type="entry name" value="SGNH hydrolase"/>
    <property type="match status" value="1"/>
</dbReference>
<dbReference type="PANTHER" id="PTHR45648">
    <property type="entry name" value="GDSL LIPASE/ACYLHYDROLASE FAMILY PROTEIN (AFU_ORTHOLOGUE AFUA_4G14700)"/>
    <property type="match status" value="1"/>
</dbReference>
<sequence length="379" mass="41923">MVHTVTELMAVLLLIVGFLGISLLSTTPCSSYTSYVFGDSLVDAGNNDYIFTLSKADSPPYGLDFAASGGRPTGRFTNGRTIADIVGEALGEKSFPPPYLSLSSKNMGRSIFEGVNYASGSSGILDVTGTYFIGRVPLSKQVRYFEQTRKDMVIAEGEDSTQEFLKEAIFSITIGSNDILNYLEPSIPFFTDGQKMAPNILQDLMVSNLTAHLRRLQQLGGRKFMVNGVGPLGCIPYVRAVMLVFGSRCSVVANRLVEGYNMKLRKMLEELHQQLDPDTVFVYGNSYDIFMDIIRNHKLYGFQNTMDPCCGGSFPPFVCFKGSDANTSSVLCDNRNKYVFWDAYHPTEATNVIVADRLLDGDQRSTFPINMRTLNDLKT</sequence>
<evidence type="ECO:0000256" key="3">
    <source>
        <dbReference type="ARBA" id="ARBA00022963"/>
    </source>
</evidence>
<keyword evidence="3" id="KW-0443">Lipid metabolism</keyword>
<keyword evidence="5" id="KW-1185">Reference proteome</keyword>
<proteinExistence type="inferred from homology"/>
<dbReference type="OMA" id="PPFICFK"/>
<accession>A0A0K9P9C2</accession>
<comment type="similarity">
    <text evidence="1">Belongs to the 'GDSL' lipolytic enzyme family.</text>
</comment>
<evidence type="ECO:0000256" key="2">
    <source>
        <dbReference type="ARBA" id="ARBA00022801"/>
    </source>
</evidence>
<dbReference type="CDD" id="cd01837">
    <property type="entry name" value="SGNH_plant_lipase_like"/>
    <property type="match status" value="1"/>
</dbReference>
<gene>
    <name evidence="4" type="ORF">ZOSMA_34G00470</name>
</gene>
<evidence type="ECO:0000256" key="1">
    <source>
        <dbReference type="ARBA" id="ARBA00008668"/>
    </source>
</evidence>
<dbReference type="EMBL" id="LFYR01001099">
    <property type="protein sequence ID" value="KMZ64770.1"/>
    <property type="molecule type" value="Genomic_DNA"/>
</dbReference>
<dbReference type="SUPFAM" id="SSF52266">
    <property type="entry name" value="SGNH hydrolase"/>
    <property type="match status" value="1"/>
</dbReference>